<accession>A0A6P6H5E0</accession>
<proteinExistence type="predicted"/>
<dbReference type="InterPro" id="IPR001079">
    <property type="entry name" value="Galectin_CRD"/>
</dbReference>
<dbReference type="Gene3D" id="2.60.120.200">
    <property type="match status" value="2"/>
</dbReference>
<keyword evidence="2" id="KW-0677">Repeat</keyword>
<dbReference type="PANTHER" id="PTHR11346:SF32">
    <property type="entry name" value="GALECTIN-4"/>
    <property type="match status" value="1"/>
</dbReference>
<dbReference type="GeneID" id="112851291"/>
<sequence length="196" mass="21923">MAYVPVPGYQPTYNPTLPYNKPIPGGLCIGMSVYIQGVASEHMKRHLSFLTSQTMEGPPIFNPPVPFRRILQGGLTARRTIIVKGFIPPTGKSFAINFIVGSTGDMALHINSRLTEDTVVRNSYLNGSWGSEERKISYNPFGPGKFFDLSIRCGIDRFKVYANGQHLFDYSHRFSAFQNVDVLEIQGDINLSYIQI</sequence>
<keyword evidence="1 4" id="KW-0430">Lectin</keyword>
<dbReference type="InterPro" id="IPR013320">
    <property type="entry name" value="ConA-like_dom_sf"/>
</dbReference>
<feature type="domain" description="Galectin" evidence="5">
    <location>
        <begin position="67"/>
        <end position="196"/>
    </location>
</feature>
<dbReference type="FunFam" id="2.60.120.200:FF:000124">
    <property type="entry name" value="Galectin-4"/>
    <property type="match status" value="1"/>
</dbReference>
<comment type="function">
    <text evidence="3">Galectin that binds lactose and a related range of sugars. May be involved in the assembly of adherens junctions.</text>
</comment>
<dbReference type="GO" id="GO:0030246">
    <property type="term" value="F:carbohydrate binding"/>
    <property type="evidence" value="ECO:0007669"/>
    <property type="project" value="UniProtKB-UniRule"/>
</dbReference>
<dbReference type="SUPFAM" id="SSF49899">
    <property type="entry name" value="Concanavalin A-like lectins/glucanases"/>
    <property type="match status" value="1"/>
</dbReference>
<dbReference type="SMART" id="SM00908">
    <property type="entry name" value="Gal-bind_lectin"/>
    <property type="match status" value="1"/>
</dbReference>
<evidence type="ECO:0000256" key="1">
    <source>
        <dbReference type="ARBA" id="ARBA00022734"/>
    </source>
</evidence>
<keyword evidence="6" id="KW-1185">Reference proteome</keyword>
<reference evidence="7" key="1">
    <citation type="submission" date="2025-08" db="UniProtKB">
        <authorList>
            <consortium name="RefSeq"/>
        </authorList>
    </citation>
    <scope>IDENTIFICATION</scope>
    <source>
        <tissue evidence="7">Blood</tissue>
    </source>
</reference>
<dbReference type="CDD" id="cd00070">
    <property type="entry name" value="GLECT"/>
    <property type="match status" value="1"/>
</dbReference>
<evidence type="ECO:0000256" key="4">
    <source>
        <dbReference type="RuleBase" id="RU102079"/>
    </source>
</evidence>
<dbReference type="SMART" id="SM00276">
    <property type="entry name" value="GLECT"/>
    <property type="match status" value="1"/>
</dbReference>
<dbReference type="CTD" id="3960"/>
<protein>
    <recommendedName>
        <fullName evidence="4">Galectin</fullName>
    </recommendedName>
</protein>
<evidence type="ECO:0000259" key="5">
    <source>
        <dbReference type="PROSITE" id="PS51304"/>
    </source>
</evidence>
<dbReference type="KEGG" id="pcoo:112851291"/>
<evidence type="ECO:0000256" key="3">
    <source>
        <dbReference type="ARBA" id="ARBA00055823"/>
    </source>
</evidence>
<gene>
    <name evidence="7" type="primary">LGALS4</name>
</gene>
<evidence type="ECO:0000256" key="2">
    <source>
        <dbReference type="ARBA" id="ARBA00022737"/>
    </source>
</evidence>
<dbReference type="RefSeq" id="XP_025770606.1">
    <property type="nucleotide sequence ID" value="XM_025914821.1"/>
</dbReference>
<dbReference type="AlphaFoldDB" id="A0A6P6H5E0"/>
<dbReference type="Proteomes" id="UP000515131">
    <property type="component" value="Unplaced"/>
</dbReference>
<dbReference type="Pfam" id="PF00337">
    <property type="entry name" value="Gal-bind_lectin"/>
    <property type="match status" value="1"/>
</dbReference>
<organism evidence="6 7">
    <name type="scientific">Puma concolor</name>
    <name type="common">Mountain lion</name>
    <name type="synonym">Felis concolor</name>
    <dbReference type="NCBI Taxonomy" id="9696"/>
    <lineage>
        <taxon>Eukaryota</taxon>
        <taxon>Metazoa</taxon>
        <taxon>Chordata</taxon>
        <taxon>Craniata</taxon>
        <taxon>Vertebrata</taxon>
        <taxon>Euteleostomi</taxon>
        <taxon>Mammalia</taxon>
        <taxon>Eutheria</taxon>
        <taxon>Laurasiatheria</taxon>
        <taxon>Carnivora</taxon>
        <taxon>Feliformia</taxon>
        <taxon>Felidae</taxon>
        <taxon>Felinae</taxon>
        <taxon>Puma</taxon>
    </lineage>
</organism>
<dbReference type="PROSITE" id="PS51304">
    <property type="entry name" value="GALECTIN"/>
    <property type="match status" value="1"/>
</dbReference>
<name>A0A6P6H5E0_PUMCO</name>
<evidence type="ECO:0000313" key="7">
    <source>
        <dbReference type="RefSeq" id="XP_025770606.1"/>
    </source>
</evidence>
<dbReference type="PANTHER" id="PTHR11346">
    <property type="entry name" value="GALECTIN"/>
    <property type="match status" value="1"/>
</dbReference>
<dbReference type="InterPro" id="IPR044156">
    <property type="entry name" value="Galectin-like"/>
</dbReference>
<evidence type="ECO:0000313" key="6">
    <source>
        <dbReference type="Proteomes" id="UP000515131"/>
    </source>
</evidence>